<gene>
    <name evidence="3" type="ORF">S12H4_39168</name>
</gene>
<sequence length="226" mass="25957">MSTKIKRNGLIFEKKTIVNSKTFHTPTMMLTYSFRDNNPRPWLKIPNCSIMTNAYDIMQNGRLEKRVRNHGIHKELELKNEICVMDSGGFQFISKGEGENIDPLKIIDLQNASNTDIAVGLDYPILQDFSPEKAKRLTKKSLENIKLSTKNIRNGIEVMPVLHGTTPEEIQKYFVKVKKISDFKIWGVGGLVPQMKQSSTSHTRYFNILDRVMEARKQLNSINEDL</sequence>
<feature type="domain" description="tRNA-guanine(15) transglycosylase-like" evidence="2">
    <location>
        <begin position="19"/>
        <end position="196"/>
    </location>
</feature>
<keyword evidence="1" id="KW-0819">tRNA processing</keyword>
<organism evidence="3">
    <name type="scientific">marine sediment metagenome</name>
    <dbReference type="NCBI Taxonomy" id="412755"/>
    <lineage>
        <taxon>unclassified sequences</taxon>
        <taxon>metagenomes</taxon>
        <taxon>ecological metagenomes</taxon>
    </lineage>
</organism>
<evidence type="ECO:0000259" key="2">
    <source>
        <dbReference type="Pfam" id="PF01702"/>
    </source>
</evidence>
<protein>
    <recommendedName>
        <fullName evidence="2">tRNA-guanine(15) transglycosylase-like domain-containing protein</fullName>
    </recommendedName>
</protein>
<dbReference type="EMBL" id="BARW01023646">
    <property type="protein sequence ID" value="GAI98094.1"/>
    <property type="molecule type" value="Genomic_DNA"/>
</dbReference>
<dbReference type="GO" id="GO:0005737">
    <property type="term" value="C:cytoplasm"/>
    <property type="evidence" value="ECO:0007669"/>
    <property type="project" value="TreeGrafter"/>
</dbReference>
<evidence type="ECO:0000313" key="3">
    <source>
        <dbReference type="EMBL" id="GAI98094.1"/>
    </source>
</evidence>
<proteinExistence type="predicted"/>
<name>X1V0E8_9ZZZZ</name>
<dbReference type="Pfam" id="PF01702">
    <property type="entry name" value="TGT"/>
    <property type="match status" value="1"/>
</dbReference>
<accession>X1V0E8</accession>
<reference evidence="3" key="1">
    <citation type="journal article" date="2014" name="Front. Microbiol.">
        <title>High frequency of phylogenetically diverse reductive dehalogenase-homologous genes in deep subseafloor sedimentary metagenomes.</title>
        <authorList>
            <person name="Kawai M."/>
            <person name="Futagami T."/>
            <person name="Toyoda A."/>
            <person name="Takaki Y."/>
            <person name="Nishi S."/>
            <person name="Hori S."/>
            <person name="Arai W."/>
            <person name="Tsubouchi T."/>
            <person name="Morono Y."/>
            <person name="Uchiyama I."/>
            <person name="Ito T."/>
            <person name="Fujiyama A."/>
            <person name="Inagaki F."/>
            <person name="Takami H."/>
        </authorList>
    </citation>
    <scope>NUCLEOTIDE SEQUENCE</scope>
    <source>
        <strain evidence="3">Expedition CK06-06</strain>
    </source>
</reference>
<dbReference type="Gene3D" id="3.20.20.105">
    <property type="entry name" value="Queuine tRNA-ribosyltransferase-like"/>
    <property type="match status" value="1"/>
</dbReference>
<dbReference type="GO" id="GO:0002099">
    <property type="term" value="P:tRNA wobble guanine modification"/>
    <property type="evidence" value="ECO:0007669"/>
    <property type="project" value="TreeGrafter"/>
</dbReference>
<dbReference type="InterPro" id="IPR002616">
    <property type="entry name" value="tRNA_ribo_trans-like"/>
</dbReference>
<dbReference type="SUPFAM" id="SSF51713">
    <property type="entry name" value="tRNA-guanine transglycosylase"/>
    <property type="match status" value="1"/>
</dbReference>
<evidence type="ECO:0000256" key="1">
    <source>
        <dbReference type="ARBA" id="ARBA00022694"/>
    </source>
</evidence>
<feature type="non-terminal residue" evidence="3">
    <location>
        <position position="226"/>
    </location>
</feature>
<comment type="caution">
    <text evidence="3">The sequence shown here is derived from an EMBL/GenBank/DDBJ whole genome shotgun (WGS) entry which is preliminary data.</text>
</comment>
<dbReference type="PANTHER" id="PTHR46499:SF1">
    <property type="entry name" value="QUEUINE TRNA-RIBOSYLTRANSFERASE"/>
    <property type="match status" value="1"/>
</dbReference>
<dbReference type="PANTHER" id="PTHR46499">
    <property type="entry name" value="QUEUINE TRNA-RIBOSYLTRANSFERASE"/>
    <property type="match status" value="1"/>
</dbReference>
<dbReference type="AlphaFoldDB" id="X1V0E8"/>
<dbReference type="InterPro" id="IPR050076">
    <property type="entry name" value="ArchSynthase1/Queuine_TRR"/>
</dbReference>
<dbReference type="InterPro" id="IPR036511">
    <property type="entry name" value="TGT-like_sf"/>
</dbReference>